<evidence type="ECO:0000313" key="1">
    <source>
        <dbReference type="EMBL" id="ANS32673.1"/>
    </source>
</evidence>
<organism evidence="1 2">
    <name type="scientific">Rhodococcus opacus</name>
    <name type="common">Nocardia opaca</name>
    <dbReference type="NCBI Taxonomy" id="37919"/>
    <lineage>
        <taxon>Bacteria</taxon>
        <taxon>Bacillati</taxon>
        <taxon>Actinomycetota</taxon>
        <taxon>Actinomycetes</taxon>
        <taxon>Mycobacteriales</taxon>
        <taxon>Nocardiaceae</taxon>
        <taxon>Rhodococcus</taxon>
    </lineage>
</organism>
<dbReference type="Proteomes" id="UP000186108">
    <property type="component" value="Plasmid pR1CP2"/>
</dbReference>
<accession>A0A1B1KJ98</accession>
<name>A0A1B1KJ98_RHOOP</name>
<protein>
    <submittedName>
        <fullName evidence="1">Uncharacterized protein</fullName>
    </submittedName>
</protein>
<evidence type="ECO:0000313" key="2">
    <source>
        <dbReference type="Proteomes" id="UP000186108"/>
    </source>
</evidence>
<geneLocation type="plasmid" evidence="2">
    <name>pr1cp2</name>
</geneLocation>
<gene>
    <name evidence="1" type="ORF">R1CP_40465</name>
</gene>
<dbReference type="EMBL" id="CP009113">
    <property type="protein sequence ID" value="ANS32673.1"/>
    <property type="molecule type" value="Genomic_DNA"/>
</dbReference>
<keyword evidence="1" id="KW-0614">Plasmid</keyword>
<reference evidence="1 2" key="1">
    <citation type="submission" date="2014-07" db="EMBL/GenBank/DDBJ databases">
        <authorList>
            <person name="Zhang J.E."/>
            <person name="Yang H."/>
            <person name="Guo J."/>
            <person name="Deng Z."/>
            <person name="Luo H."/>
            <person name="Luo M."/>
            <person name="Zhao B."/>
        </authorList>
    </citation>
    <scope>NUCLEOTIDE SEQUENCE [LARGE SCALE GENOMIC DNA]</scope>
    <source>
        <strain evidence="1 2">1CP</strain>
        <plasmid evidence="2">Plasmid pr1cp2</plasmid>
    </source>
</reference>
<sequence length="71" mass="8277">MLVDSRFFELGEESSHETRRLNRCSLGFGVESIAHPVEKRYQRQVFVEVELDRSQPLREMGVSVAYDVFVD</sequence>
<dbReference type="AlphaFoldDB" id="A0A1B1KJ98"/>
<proteinExistence type="predicted"/>